<sequence>MPDTSFLELAEEKIVSGRQDQIRSGFDLIINELAQIRQQLPAREWKRFAEEDCRNHSIIQVLQQDPLIWRSLHQPRGYAGDGELIDFMFAVEDGFTPPALQQATPLGQKIHLNSLQEEGPRAVRSRRRVIVEKINQLAQHKPDLQILALACGHLREAKYITALQTKSLGRFIAVDHDKNNLAVVDKEFGPSGVETVVASLRDIIRGHLIHTNFDFIYSAGLFDYLSLPTAQRVTEILFNKLNPGGHLLVANYVPNIRSVGFLEAFMNWWLVYRSRPELLAVSDTLPSRQIRNYNVSMDECQYIAILDIERK</sequence>
<dbReference type="Gene3D" id="3.40.50.150">
    <property type="entry name" value="Vaccinia Virus protein VP39"/>
    <property type="match status" value="1"/>
</dbReference>
<dbReference type="OrthoDB" id="9811915at2"/>
<dbReference type="RefSeq" id="WP_149400569.1">
    <property type="nucleotide sequence ID" value="NZ_BIXY01000011.1"/>
</dbReference>
<reference evidence="2 3" key="1">
    <citation type="submission" date="2019-01" db="EMBL/GenBank/DDBJ databases">
        <title>Draft genome sequence of Dictyobacter sp. Uno17.</title>
        <authorList>
            <person name="Wang C.M."/>
            <person name="Zheng Y."/>
            <person name="Sakai Y."/>
            <person name="Abe K."/>
            <person name="Yokota A."/>
            <person name="Yabe S."/>
        </authorList>
    </citation>
    <scope>NUCLEOTIDE SEQUENCE [LARGE SCALE GENOMIC DNA]</scope>
    <source>
        <strain evidence="2 3">Uno17</strain>
    </source>
</reference>
<dbReference type="CDD" id="cd02440">
    <property type="entry name" value="AdoMet_MTases"/>
    <property type="match status" value="1"/>
</dbReference>
<protein>
    <recommendedName>
        <fullName evidence="1">Tellurite resistance methyltransferase TehB-like domain-containing protein</fullName>
    </recommendedName>
</protein>
<dbReference type="Proteomes" id="UP000322530">
    <property type="component" value="Unassembled WGS sequence"/>
</dbReference>
<dbReference type="AlphaFoldDB" id="A0A5A5T830"/>
<name>A0A5A5T830_9CHLR</name>
<dbReference type="SUPFAM" id="SSF53335">
    <property type="entry name" value="S-adenosyl-L-methionine-dependent methyltransferases"/>
    <property type="match status" value="1"/>
</dbReference>
<accession>A0A5A5T830</accession>
<proteinExistence type="predicted"/>
<dbReference type="InterPro" id="IPR015985">
    <property type="entry name" value="TehB-like_dom"/>
</dbReference>
<evidence type="ECO:0000259" key="1">
    <source>
        <dbReference type="Pfam" id="PF03848"/>
    </source>
</evidence>
<feature type="domain" description="Tellurite resistance methyltransferase TehB-like" evidence="1">
    <location>
        <begin position="145"/>
        <end position="249"/>
    </location>
</feature>
<gene>
    <name evidence="2" type="ORF">KDI_11220</name>
</gene>
<organism evidence="2 3">
    <name type="scientific">Dictyobacter arantiisoli</name>
    <dbReference type="NCBI Taxonomy" id="2014874"/>
    <lineage>
        <taxon>Bacteria</taxon>
        <taxon>Bacillati</taxon>
        <taxon>Chloroflexota</taxon>
        <taxon>Ktedonobacteria</taxon>
        <taxon>Ktedonobacterales</taxon>
        <taxon>Dictyobacteraceae</taxon>
        <taxon>Dictyobacter</taxon>
    </lineage>
</organism>
<keyword evidence="3" id="KW-1185">Reference proteome</keyword>
<comment type="caution">
    <text evidence="2">The sequence shown here is derived from an EMBL/GenBank/DDBJ whole genome shotgun (WGS) entry which is preliminary data.</text>
</comment>
<dbReference type="Pfam" id="PF03848">
    <property type="entry name" value="TehB"/>
    <property type="match status" value="1"/>
</dbReference>
<dbReference type="EMBL" id="BIXY01000011">
    <property type="protein sequence ID" value="GCF07558.1"/>
    <property type="molecule type" value="Genomic_DNA"/>
</dbReference>
<evidence type="ECO:0000313" key="3">
    <source>
        <dbReference type="Proteomes" id="UP000322530"/>
    </source>
</evidence>
<evidence type="ECO:0000313" key="2">
    <source>
        <dbReference type="EMBL" id="GCF07558.1"/>
    </source>
</evidence>
<dbReference type="InterPro" id="IPR029063">
    <property type="entry name" value="SAM-dependent_MTases_sf"/>
</dbReference>